<comment type="subcellular location">
    <subcellularLocation>
        <location evidence="1">Cell outer membrane</location>
        <topology evidence="1">Multi-pass membrane protein</topology>
    </subcellularLocation>
</comment>
<dbReference type="CDD" id="cd07185">
    <property type="entry name" value="OmpA_C-like"/>
    <property type="match status" value="1"/>
</dbReference>
<dbReference type="InterPro" id="IPR011250">
    <property type="entry name" value="OMP/PagP_B-barrel"/>
</dbReference>
<dbReference type="PROSITE" id="PS51123">
    <property type="entry name" value="OMPA_2"/>
    <property type="match status" value="1"/>
</dbReference>
<keyword evidence="12" id="KW-0732">Signal</keyword>
<dbReference type="AlphaFoldDB" id="A0A662ZIB4"/>
<keyword evidence="15" id="KW-1185">Reference proteome</keyword>
<gene>
    <name evidence="14" type="ORF">SAMN02910344_01614</name>
</gene>
<name>A0A662ZIB4_9GAMM</name>
<dbReference type="Pfam" id="PF01389">
    <property type="entry name" value="OmpA_membrane"/>
    <property type="match status" value="1"/>
</dbReference>
<evidence type="ECO:0000256" key="11">
    <source>
        <dbReference type="PROSITE-ProRule" id="PRU00473"/>
    </source>
</evidence>
<feature type="domain" description="OmpA-like" evidence="13">
    <location>
        <begin position="213"/>
        <end position="341"/>
    </location>
</feature>
<sequence>MKKSLLAVAVLGAFLGGNTFAAEAETGYIGVKGGWSHVMGHQARWADTVDRKTSNDFDAGLYAGYNFADFLGVEAGYDYLGKFANKGISEGKALNDYYVHGAELALVPSYPITKSSDIFLKVGALFATVKDDAYNHSSFNTAPLLGAGTRIGLGDDFTLRLEYLYAHKIVDSVSKFGYAPNLQNVNLGLEWKFGGAAPAPVVAPAPKAPETVVVNETISLDAETLFDFGSANLSSNGKNRIAAETQKIRDNDLKDVSIRVEGHTDRIGSDKYNMNLSKKRAESVVEEFIANGVDQSVISAEGYGKTRPVTGTACDNIKNRKKLIECLAPDRRVEVKFNGVKQIIETK</sequence>
<evidence type="ECO:0000256" key="12">
    <source>
        <dbReference type="SAM" id="SignalP"/>
    </source>
</evidence>
<dbReference type="SUPFAM" id="SSF56925">
    <property type="entry name" value="OMPA-like"/>
    <property type="match status" value="1"/>
</dbReference>
<dbReference type="InterPro" id="IPR006665">
    <property type="entry name" value="OmpA-like"/>
</dbReference>
<dbReference type="PRINTS" id="PR01021">
    <property type="entry name" value="OMPADOMAIN"/>
</dbReference>
<dbReference type="PANTHER" id="PTHR30329:SF21">
    <property type="entry name" value="LIPOPROTEIN YIAD-RELATED"/>
    <property type="match status" value="1"/>
</dbReference>
<dbReference type="InterPro" id="IPR006664">
    <property type="entry name" value="OMP_bac"/>
</dbReference>
<keyword evidence="7" id="KW-0626">Porin</keyword>
<accession>A0A662ZIB4</accession>
<evidence type="ECO:0000259" key="13">
    <source>
        <dbReference type="PROSITE" id="PS51123"/>
    </source>
</evidence>
<evidence type="ECO:0000256" key="9">
    <source>
        <dbReference type="ARBA" id="ARBA00023157"/>
    </source>
</evidence>
<evidence type="ECO:0000256" key="10">
    <source>
        <dbReference type="ARBA" id="ARBA00023237"/>
    </source>
</evidence>
<dbReference type="GO" id="GO:0009279">
    <property type="term" value="C:cell outer membrane"/>
    <property type="evidence" value="ECO:0007669"/>
    <property type="project" value="UniProtKB-SubCell"/>
</dbReference>
<dbReference type="RefSeq" id="WP_031578705.1">
    <property type="nucleotide sequence ID" value="NZ_FOXF01000032.1"/>
</dbReference>
<evidence type="ECO:0000256" key="7">
    <source>
        <dbReference type="ARBA" id="ARBA00023114"/>
    </source>
</evidence>
<dbReference type="GO" id="GO:0006811">
    <property type="term" value="P:monoatomic ion transport"/>
    <property type="evidence" value="ECO:0007669"/>
    <property type="project" value="UniProtKB-KW"/>
</dbReference>
<dbReference type="Gene3D" id="2.40.160.20">
    <property type="match status" value="1"/>
</dbReference>
<evidence type="ECO:0000256" key="1">
    <source>
        <dbReference type="ARBA" id="ARBA00004571"/>
    </source>
</evidence>
<dbReference type="InterPro" id="IPR050330">
    <property type="entry name" value="Bact_OuterMem_StrucFunc"/>
</dbReference>
<keyword evidence="6" id="KW-0406">Ion transport</keyword>
<dbReference type="Gene3D" id="3.30.1330.60">
    <property type="entry name" value="OmpA-like domain"/>
    <property type="match status" value="1"/>
</dbReference>
<keyword evidence="9" id="KW-1015">Disulfide bond</keyword>
<dbReference type="Proteomes" id="UP000243745">
    <property type="component" value="Unassembled WGS sequence"/>
</dbReference>
<evidence type="ECO:0000256" key="6">
    <source>
        <dbReference type="ARBA" id="ARBA00023065"/>
    </source>
</evidence>
<dbReference type="PANTHER" id="PTHR30329">
    <property type="entry name" value="STATOR ELEMENT OF FLAGELLAR MOTOR COMPLEX"/>
    <property type="match status" value="1"/>
</dbReference>
<organism evidence="14 15">
    <name type="scientific">Ruminobacter amylophilus</name>
    <dbReference type="NCBI Taxonomy" id="867"/>
    <lineage>
        <taxon>Bacteria</taxon>
        <taxon>Pseudomonadati</taxon>
        <taxon>Pseudomonadota</taxon>
        <taxon>Gammaproteobacteria</taxon>
        <taxon>Aeromonadales</taxon>
        <taxon>Succinivibrionaceae</taxon>
        <taxon>Ruminobacter</taxon>
    </lineage>
</organism>
<dbReference type="OrthoDB" id="1149075at2"/>
<proteinExistence type="inferred from homology"/>
<dbReference type="PRINTS" id="PR01022">
    <property type="entry name" value="OUTRMMBRANEA"/>
</dbReference>
<comment type="similarity">
    <text evidence="2">Belongs to the outer membrane OOP (TC 1.B.6) superfamily. OmpA family.</text>
</comment>
<dbReference type="SUPFAM" id="SSF103088">
    <property type="entry name" value="OmpA-like"/>
    <property type="match status" value="1"/>
</dbReference>
<dbReference type="InterPro" id="IPR036737">
    <property type="entry name" value="OmpA-like_sf"/>
</dbReference>
<evidence type="ECO:0000256" key="5">
    <source>
        <dbReference type="ARBA" id="ARBA00022692"/>
    </source>
</evidence>
<dbReference type="InterPro" id="IPR000498">
    <property type="entry name" value="OmpA-like_TM_dom"/>
</dbReference>
<protein>
    <submittedName>
        <fullName evidence="14">OmpA-OmpF porin, OOP family</fullName>
    </submittedName>
</protein>
<evidence type="ECO:0000256" key="4">
    <source>
        <dbReference type="ARBA" id="ARBA00022452"/>
    </source>
</evidence>
<evidence type="ECO:0000313" key="14">
    <source>
        <dbReference type="EMBL" id="SFP52330.1"/>
    </source>
</evidence>
<keyword evidence="3" id="KW-0813">Transport</keyword>
<dbReference type="GO" id="GO:0015288">
    <property type="term" value="F:porin activity"/>
    <property type="evidence" value="ECO:0007669"/>
    <property type="project" value="UniProtKB-KW"/>
</dbReference>
<keyword evidence="10" id="KW-0998">Cell outer membrane</keyword>
<reference evidence="14 15" key="1">
    <citation type="submission" date="2016-10" db="EMBL/GenBank/DDBJ databases">
        <authorList>
            <person name="Varghese N."/>
            <person name="Submissions S."/>
        </authorList>
    </citation>
    <scope>NUCLEOTIDE SEQUENCE [LARGE SCALE GENOMIC DNA]</scope>
    <source>
        <strain evidence="14 15">DSM 1361</strain>
    </source>
</reference>
<evidence type="ECO:0000256" key="2">
    <source>
        <dbReference type="ARBA" id="ARBA00005710"/>
    </source>
</evidence>
<dbReference type="EMBL" id="FOXF01000032">
    <property type="protein sequence ID" value="SFP52330.1"/>
    <property type="molecule type" value="Genomic_DNA"/>
</dbReference>
<feature type="chain" id="PRO_5024858314" evidence="12">
    <location>
        <begin position="22"/>
        <end position="347"/>
    </location>
</feature>
<dbReference type="Pfam" id="PF00691">
    <property type="entry name" value="OmpA"/>
    <property type="match status" value="1"/>
</dbReference>
<dbReference type="GO" id="GO:0046930">
    <property type="term" value="C:pore complex"/>
    <property type="evidence" value="ECO:0007669"/>
    <property type="project" value="UniProtKB-KW"/>
</dbReference>
<evidence type="ECO:0000313" key="15">
    <source>
        <dbReference type="Proteomes" id="UP000243745"/>
    </source>
</evidence>
<keyword evidence="8 11" id="KW-0472">Membrane</keyword>
<feature type="signal peptide" evidence="12">
    <location>
        <begin position="1"/>
        <end position="21"/>
    </location>
</feature>
<dbReference type="InterPro" id="IPR002368">
    <property type="entry name" value="OmpA"/>
</dbReference>
<evidence type="ECO:0000256" key="8">
    <source>
        <dbReference type="ARBA" id="ARBA00023136"/>
    </source>
</evidence>
<keyword evidence="5" id="KW-0812">Transmembrane</keyword>
<evidence type="ECO:0000256" key="3">
    <source>
        <dbReference type="ARBA" id="ARBA00022448"/>
    </source>
</evidence>
<keyword evidence="4" id="KW-1134">Transmembrane beta strand</keyword>